<comment type="caution">
    <text evidence="3">The sequence shown here is derived from an EMBL/GenBank/DDBJ whole genome shotgun (WGS) entry which is preliminary data.</text>
</comment>
<dbReference type="OrthoDB" id="26970at2759"/>
<dbReference type="EMBL" id="NHYD01003373">
    <property type="protein sequence ID" value="PPQ79490.1"/>
    <property type="molecule type" value="Genomic_DNA"/>
</dbReference>
<accession>A0A409WM48</accession>
<dbReference type="Proteomes" id="UP000283269">
    <property type="component" value="Unassembled WGS sequence"/>
</dbReference>
<dbReference type="InterPro" id="IPR007991">
    <property type="entry name" value="RNA_pol_I_trans_ini_fac_RRN3"/>
</dbReference>
<dbReference type="PANTHER" id="PTHR12790">
    <property type="entry name" value="TRANSCRIPTION INITIATION FACTOR IA RRN3"/>
    <property type="match status" value="1"/>
</dbReference>
<dbReference type="PANTHER" id="PTHR12790:SF0">
    <property type="entry name" value="RNA POLYMERASE I-SPECIFIC TRANSCRIPTION INITIATION FACTOR RRN3-RELATED"/>
    <property type="match status" value="1"/>
</dbReference>
<protein>
    <recommendedName>
        <fullName evidence="5">RNA polymerase I-specific transcription initiation factor RRN3</fullName>
    </recommendedName>
</protein>
<feature type="region of interest" description="Disordered" evidence="2">
    <location>
        <begin position="398"/>
        <end position="419"/>
    </location>
</feature>
<dbReference type="FunCoup" id="A0A409WM48">
    <property type="interactions" value="461"/>
</dbReference>
<dbReference type="STRING" id="93625.A0A409WM48"/>
<comment type="similarity">
    <text evidence="1">Belongs to the RRN3 family.</text>
</comment>
<evidence type="ECO:0000313" key="4">
    <source>
        <dbReference type="Proteomes" id="UP000283269"/>
    </source>
</evidence>
<feature type="region of interest" description="Disordered" evidence="2">
    <location>
        <begin position="284"/>
        <end position="313"/>
    </location>
</feature>
<feature type="region of interest" description="Disordered" evidence="2">
    <location>
        <begin position="765"/>
        <end position="784"/>
    </location>
</feature>
<sequence>MPPRKTSRSSAATNLLPRRPIATNSRVKQDEMFKRDMYLSVVTNALQQKTNGVPDTFDELVAQFNISSSFSSSQPTGKIDTAQIRLWLLALSHVVSRLERTHSALVDAIVNMPWTTFDSTTVKSYTMFIGMLLSARPEYLSLVLTKIAHGFTYQSGLQALDSSMPSTSSSPLTRRIIYDRLHYLLRHVLSLVPTLPSTLQPILVRHFPHKRQNQVAQTTYIRNLLRVSGYCPELADKILATIVDRAIQIDVEIQIELEELEEEDVDDQDVFELDPFDVVLGQEASSSATDSDTSDDDSDGNFSDLSSDAGDMDDFDLRRRAEVPMNVGHIQEMVKKLDAILTLLFEYFERSKAVHGKNADSCPMSPLELPPLSPLASGPLSPTDFRSSPDLNAISAPLSQTTGPIIDSPSSSTKNSGPASVKISLHSQFHSLLSIFDRTILRTFKSRYTQFLVFWFASLDPEFADIFQGMLVERALMPSSGGFIPHADNTDTFGDGDESSSNGQAHTMTPELTRAAAASYIGSFVSRATFVDREGARRVVSVLCEYLRTHLDDVEADVRIGLGFGSGSVSSNMSATAAIGAILASGQHTVFYAVTQAVFLIFCFRWRDLLGSDGDGEESYLELDLELDGRARKAHGKDKWMPELAVLKRAVTSILNPLKVCSPNVVMQFARVAQATDFVYCYTMLEMNKRNDMSFASISGSSRSRQSAGSSDNMASSLALLHTKVLYQPANTELNTFFPFDPYRLPKSNTFIQGVYREWSSVAIDDSDESDVEEDEDDQLSSDQYELDFTASGRLNIPKDKSSNGHKSEDDEGLGESLGAMSISPARMSISLGMRK</sequence>
<feature type="compositionally biased region" description="Acidic residues" evidence="2">
    <location>
        <begin position="765"/>
        <end position="780"/>
    </location>
</feature>
<feature type="compositionally biased region" description="Polar residues" evidence="2">
    <location>
        <begin position="398"/>
        <end position="418"/>
    </location>
</feature>
<evidence type="ECO:0000313" key="3">
    <source>
        <dbReference type="EMBL" id="PPQ79490.1"/>
    </source>
</evidence>
<dbReference type="AlphaFoldDB" id="A0A409WM48"/>
<gene>
    <name evidence="3" type="ORF">CVT25_003371</name>
</gene>
<proteinExistence type="inferred from homology"/>
<dbReference type="GO" id="GO:0001181">
    <property type="term" value="F:RNA polymerase I general transcription initiation factor activity"/>
    <property type="evidence" value="ECO:0007669"/>
    <property type="project" value="InterPro"/>
</dbReference>
<organism evidence="3 4">
    <name type="scientific">Psilocybe cyanescens</name>
    <dbReference type="NCBI Taxonomy" id="93625"/>
    <lineage>
        <taxon>Eukaryota</taxon>
        <taxon>Fungi</taxon>
        <taxon>Dikarya</taxon>
        <taxon>Basidiomycota</taxon>
        <taxon>Agaricomycotina</taxon>
        <taxon>Agaricomycetes</taxon>
        <taxon>Agaricomycetidae</taxon>
        <taxon>Agaricales</taxon>
        <taxon>Agaricineae</taxon>
        <taxon>Strophariaceae</taxon>
        <taxon>Psilocybe</taxon>
    </lineage>
</organism>
<dbReference type="Pfam" id="PF05327">
    <property type="entry name" value="RRN3"/>
    <property type="match status" value="1"/>
</dbReference>
<evidence type="ECO:0008006" key="5">
    <source>
        <dbReference type="Google" id="ProtNLM"/>
    </source>
</evidence>
<feature type="compositionally biased region" description="Basic and acidic residues" evidence="2">
    <location>
        <begin position="797"/>
        <end position="809"/>
    </location>
</feature>
<keyword evidence="4" id="KW-1185">Reference proteome</keyword>
<dbReference type="InParanoid" id="A0A409WM48"/>
<dbReference type="GO" id="GO:0005634">
    <property type="term" value="C:nucleus"/>
    <property type="evidence" value="ECO:0007669"/>
    <property type="project" value="TreeGrafter"/>
</dbReference>
<feature type="region of interest" description="Disordered" evidence="2">
    <location>
        <begin position="1"/>
        <end position="20"/>
    </location>
</feature>
<dbReference type="GO" id="GO:0001042">
    <property type="term" value="F:RNA polymerase I core binding"/>
    <property type="evidence" value="ECO:0007669"/>
    <property type="project" value="TreeGrafter"/>
</dbReference>
<dbReference type="GO" id="GO:0006361">
    <property type="term" value="P:transcription initiation at RNA polymerase I promoter"/>
    <property type="evidence" value="ECO:0007669"/>
    <property type="project" value="InterPro"/>
</dbReference>
<name>A0A409WM48_PSICY</name>
<evidence type="ECO:0000256" key="1">
    <source>
        <dbReference type="ARBA" id="ARBA00010098"/>
    </source>
</evidence>
<reference evidence="3 4" key="1">
    <citation type="journal article" date="2018" name="Evol. Lett.">
        <title>Horizontal gene cluster transfer increased hallucinogenic mushroom diversity.</title>
        <authorList>
            <person name="Reynolds H.T."/>
            <person name="Vijayakumar V."/>
            <person name="Gluck-Thaler E."/>
            <person name="Korotkin H.B."/>
            <person name="Matheny P.B."/>
            <person name="Slot J.C."/>
        </authorList>
    </citation>
    <scope>NUCLEOTIDE SEQUENCE [LARGE SCALE GENOMIC DNA]</scope>
    <source>
        <strain evidence="3 4">2631</strain>
    </source>
</reference>
<feature type="region of interest" description="Disordered" evidence="2">
    <location>
        <begin position="790"/>
        <end position="822"/>
    </location>
</feature>
<evidence type="ECO:0000256" key="2">
    <source>
        <dbReference type="SAM" id="MobiDB-lite"/>
    </source>
</evidence>